<feature type="compositionally biased region" description="Basic and acidic residues" evidence="1">
    <location>
        <begin position="635"/>
        <end position="644"/>
    </location>
</feature>
<evidence type="ECO:0000256" key="1">
    <source>
        <dbReference type="SAM" id="MobiDB-lite"/>
    </source>
</evidence>
<feature type="compositionally biased region" description="Basic and acidic residues" evidence="1">
    <location>
        <begin position="529"/>
        <end position="539"/>
    </location>
</feature>
<keyword evidence="3" id="KW-1185">Reference proteome</keyword>
<proteinExistence type="predicted"/>
<evidence type="ECO:0008006" key="4">
    <source>
        <dbReference type="Google" id="ProtNLM"/>
    </source>
</evidence>
<dbReference type="Gene3D" id="4.10.1060.10">
    <property type="entry name" value="Zinc finger, RanBP2-type"/>
    <property type="match status" value="1"/>
</dbReference>
<accession>A0ABR3PVU3</accession>
<gene>
    <name evidence="2" type="ORF">Q8F55_008155</name>
</gene>
<name>A0ABR3PVU3_9TREE</name>
<feature type="region of interest" description="Disordered" evidence="1">
    <location>
        <begin position="115"/>
        <end position="178"/>
    </location>
</feature>
<evidence type="ECO:0000313" key="3">
    <source>
        <dbReference type="Proteomes" id="UP001565368"/>
    </source>
</evidence>
<feature type="compositionally biased region" description="Low complexity" evidence="1">
    <location>
        <begin position="786"/>
        <end position="808"/>
    </location>
</feature>
<feature type="region of interest" description="Disordered" evidence="1">
    <location>
        <begin position="1"/>
        <end position="25"/>
    </location>
</feature>
<feature type="compositionally biased region" description="Pro residues" evidence="1">
    <location>
        <begin position="738"/>
        <end position="751"/>
    </location>
</feature>
<organism evidence="2 3">
    <name type="scientific">Vanrija albida</name>
    <dbReference type="NCBI Taxonomy" id="181172"/>
    <lineage>
        <taxon>Eukaryota</taxon>
        <taxon>Fungi</taxon>
        <taxon>Dikarya</taxon>
        <taxon>Basidiomycota</taxon>
        <taxon>Agaricomycotina</taxon>
        <taxon>Tremellomycetes</taxon>
        <taxon>Trichosporonales</taxon>
        <taxon>Trichosporonaceae</taxon>
        <taxon>Vanrija</taxon>
    </lineage>
</organism>
<feature type="compositionally biased region" description="Basic and acidic residues" evidence="1">
    <location>
        <begin position="571"/>
        <end position="600"/>
    </location>
</feature>
<dbReference type="EMBL" id="JBBXJM010000006">
    <property type="protein sequence ID" value="KAL1406456.1"/>
    <property type="molecule type" value="Genomic_DNA"/>
</dbReference>
<feature type="region of interest" description="Disordered" evidence="1">
    <location>
        <begin position="738"/>
        <end position="808"/>
    </location>
</feature>
<evidence type="ECO:0000313" key="2">
    <source>
        <dbReference type="EMBL" id="KAL1406456.1"/>
    </source>
</evidence>
<feature type="compositionally biased region" description="Low complexity" evidence="1">
    <location>
        <begin position="601"/>
        <end position="629"/>
    </location>
</feature>
<feature type="compositionally biased region" description="Low complexity" evidence="1">
    <location>
        <begin position="9"/>
        <end position="25"/>
    </location>
</feature>
<feature type="compositionally biased region" description="Low complexity" evidence="1">
    <location>
        <begin position="129"/>
        <end position="147"/>
    </location>
</feature>
<dbReference type="Proteomes" id="UP001565368">
    <property type="component" value="Unassembled WGS sequence"/>
</dbReference>
<feature type="region of interest" description="Disordered" evidence="1">
    <location>
        <begin position="678"/>
        <end position="699"/>
    </location>
</feature>
<feature type="region of interest" description="Disordered" evidence="1">
    <location>
        <begin position="416"/>
        <end position="440"/>
    </location>
</feature>
<dbReference type="RefSeq" id="XP_069206400.1">
    <property type="nucleotide sequence ID" value="XM_069356559.1"/>
</dbReference>
<feature type="compositionally biased region" description="Basic and acidic residues" evidence="1">
    <location>
        <begin position="503"/>
        <end position="513"/>
    </location>
</feature>
<feature type="region of interest" description="Disordered" evidence="1">
    <location>
        <begin position="315"/>
        <end position="341"/>
    </location>
</feature>
<feature type="region of interest" description="Disordered" evidence="1">
    <location>
        <begin position="490"/>
        <end position="647"/>
    </location>
</feature>
<protein>
    <recommendedName>
        <fullName evidence="4">RanBP2-type domain-containing protein</fullName>
    </recommendedName>
</protein>
<reference evidence="2 3" key="1">
    <citation type="submission" date="2023-08" db="EMBL/GenBank/DDBJ databases">
        <title>Annotated Genome Sequence of Vanrija albida AlHP1.</title>
        <authorList>
            <person name="Herzog R."/>
        </authorList>
    </citation>
    <scope>NUCLEOTIDE SEQUENCE [LARGE SCALE GENOMIC DNA]</scope>
    <source>
        <strain evidence="2 3">AlHP1</strain>
    </source>
</reference>
<comment type="caution">
    <text evidence="2">The sequence shown here is derived from an EMBL/GenBank/DDBJ whole genome shotgun (WGS) entry which is preliminary data.</text>
</comment>
<feature type="compositionally biased region" description="Low complexity" evidence="1">
    <location>
        <begin position="679"/>
        <end position="689"/>
    </location>
</feature>
<sequence length="890" mass="95552">MLDRRDDSSYSSDSESDLDSLSTESAMPTRACQVPDYVATHPVFKATGALDWEPAITFPCTADTFFKVMTAATKIYEVTKPNEDKLAVAAFLTRLSHLNEWAHYEAEDERRMGPMGWVTRSARRRRGDATPTESERSSTPPSEAPSQEPSPEPMPVEQSKRFERPSSSLTAVGSEDTLHPPVAATRQHVDDLFGSLQADIVQGFARIESKIDELHAPRRSTPPRFLEEAQTLQSITRLLSKLEVQANLLADHLDASVRKAEHRNKSQLPVSREELCIRLAEMTDELNDIKLLRQAPSKVGKGVTVPEIVVTAAKSRTPSKETTPVAATKAAESGVPSTPPAWAAAPTSQFTFGTDLALARAPSITSTRKGEAENKANTIIGATIVDPVPAHHKEVLKTASNTALRPAANPFTLEGAPQAVSDENNGVRTTAPRLPVGQNPPRLTFTFGSVTPLGSEPLAVPSVADGAGFSKYAGKPTVLFTSKGETTLSTIGTKAEGQTAEATGHEKRNKDLSDLGAPITSPVLSVKNDPPKATDDIVRLHGRHPYAPAPNLPSRHPSQVRRAMPASSNEKVFKGDEIKATKAEEVNETKTETKPKETEPKAPTVSTASEPATTATTSLPSILSRSRSPSPLPSIKEDEEHEGPLKSVWSVEPQSDAISTTTLSPLLPLFAQPLYVPPSRRTSNGSNSSNHRENSFSYNPAHAPGWHSLLDVPAPMPSPDLWAQTRPPVSSIAFPPFPSPFPPTHPPPRPYPRSTNPFINTPPPPPEHQPSAFSFPGQPGRISPAQPGIPGQPGRQPGIPGQPGRLTPTAPVFVPAAAGPLFRPPSPVLRPPSPGGAMLNSRDWTCKRCTLVNTPPSVAFCSLCEAPRDPGFGAPASQGFPFVSHPWRPI</sequence>
<dbReference type="GeneID" id="95989198"/>